<dbReference type="Proteomes" id="UP000308267">
    <property type="component" value="Unassembled WGS sequence"/>
</dbReference>
<keyword evidence="3" id="KW-1185">Reference proteome</keyword>
<feature type="chain" id="PRO_5020255606" description="Myeloid-derived growth factor" evidence="1">
    <location>
        <begin position="16"/>
        <end position="158"/>
    </location>
</feature>
<dbReference type="PANTHER" id="PTHR31230">
    <property type="entry name" value="MYELOID-DERIVED GROWTH FACTOR MYDGF"/>
    <property type="match status" value="1"/>
</dbReference>
<comment type="caution">
    <text evidence="2">The sequence shown here is derived from an EMBL/GenBank/DDBJ whole genome shotgun (WGS) entry which is preliminary data.</text>
</comment>
<gene>
    <name evidence="2" type="ORF">CRM22_005555</name>
</gene>
<evidence type="ECO:0000313" key="2">
    <source>
        <dbReference type="EMBL" id="TGZ66060.1"/>
    </source>
</evidence>
<feature type="signal peptide" evidence="1">
    <location>
        <begin position="1"/>
        <end position="15"/>
    </location>
</feature>
<sequence length="158" mass="17782">MYLLGLCFLFVLVIGEEADKAVNQFSTLIDGKPHTQTISRYGVRCEFTYSCQGGTNEMWQLTLFKIRDDLNFGCRVEREGGRRSYLMFYSFLLKADPKSDVLSGTAWDNDKRTLPQTDFTFDKTDGAVKSIGNKGGYELNGITVEFTTVSAEHGSEEL</sequence>
<proteinExistence type="predicted"/>
<keyword evidence="1" id="KW-0732">Signal</keyword>
<dbReference type="OrthoDB" id="10061830at2759"/>
<name>A0A4S2LQM7_OPIFE</name>
<evidence type="ECO:0000313" key="3">
    <source>
        <dbReference type="Proteomes" id="UP000308267"/>
    </source>
</evidence>
<dbReference type="AlphaFoldDB" id="A0A4S2LQM7"/>
<accession>A0A4S2LQM7</accession>
<evidence type="ECO:0000256" key="1">
    <source>
        <dbReference type="SAM" id="SignalP"/>
    </source>
</evidence>
<dbReference type="EMBL" id="SJOL01006468">
    <property type="protein sequence ID" value="TGZ66060.1"/>
    <property type="molecule type" value="Genomic_DNA"/>
</dbReference>
<dbReference type="InterPro" id="IPR018887">
    <property type="entry name" value="MYDGF"/>
</dbReference>
<organism evidence="2 3">
    <name type="scientific">Opisthorchis felineus</name>
    <dbReference type="NCBI Taxonomy" id="147828"/>
    <lineage>
        <taxon>Eukaryota</taxon>
        <taxon>Metazoa</taxon>
        <taxon>Spiralia</taxon>
        <taxon>Lophotrochozoa</taxon>
        <taxon>Platyhelminthes</taxon>
        <taxon>Trematoda</taxon>
        <taxon>Digenea</taxon>
        <taxon>Opisthorchiida</taxon>
        <taxon>Opisthorchiata</taxon>
        <taxon>Opisthorchiidae</taxon>
        <taxon>Opisthorchis</taxon>
    </lineage>
</organism>
<dbReference type="STRING" id="147828.A0A4S2LQM7"/>
<dbReference type="PANTHER" id="PTHR31230:SF1">
    <property type="entry name" value="MYELOID-DERIVED GROWTH FACTOR"/>
    <property type="match status" value="1"/>
</dbReference>
<dbReference type="GO" id="GO:0005615">
    <property type="term" value="C:extracellular space"/>
    <property type="evidence" value="ECO:0007669"/>
    <property type="project" value="TreeGrafter"/>
</dbReference>
<evidence type="ECO:0008006" key="4">
    <source>
        <dbReference type="Google" id="ProtNLM"/>
    </source>
</evidence>
<reference evidence="2 3" key="1">
    <citation type="journal article" date="2019" name="BMC Genomics">
        <title>New insights from Opisthorchis felineus genome: update on genomics of the epidemiologically important liver flukes.</title>
        <authorList>
            <person name="Ershov N.I."/>
            <person name="Mordvinov V.A."/>
            <person name="Prokhortchouk E.B."/>
            <person name="Pakharukova M.Y."/>
            <person name="Gunbin K.V."/>
            <person name="Ustyantsev K."/>
            <person name="Genaev M.A."/>
            <person name="Blinov A.G."/>
            <person name="Mazur A."/>
            <person name="Boulygina E."/>
            <person name="Tsygankova S."/>
            <person name="Khrameeva E."/>
            <person name="Chekanov N."/>
            <person name="Fan G."/>
            <person name="Xiao A."/>
            <person name="Zhang H."/>
            <person name="Xu X."/>
            <person name="Yang H."/>
            <person name="Solovyev V."/>
            <person name="Lee S.M."/>
            <person name="Liu X."/>
            <person name="Afonnikov D.A."/>
            <person name="Skryabin K.G."/>
        </authorList>
    </citation>
    <scope>NUCLEOTIDE SEQUENCE [LARGE SCALE GENOMIC DNA]</scope>
    <source>
        <strain evidence="2">AK-0245</strain>
        <tissue evidence="2">Whole organism</tissue>
    </source>
</reference>
<protein>
    <recommendedName>
        <fullName evidence="4">Myeloid-derived growth factor</fullName>
    </recommendedName>
</protein>
<dbReference type="Pfam" id="PF10572">
    <property type="entry name" value="UPF0556"/>
    <property type="match status" value="1"/>
</dbReference>